<accession>A0A379T8V9</accession>
<proteinExistence type="predicted"/>
<organism evidence="2 3">
    <name type="scientific">Salmonella enterica subsp. arizonae</name>
    <dbReference type="NCBI Taxonomy" id="59203"/>
    <lineage>
        <taxon>Bacteria</taxon>
        <taxon>Pseudomonadati</taxon>
        <taxon>Pseudomonadota</taxon>
        <taxon>Gammaproteobacteria</taxon>
        <taxon>Enterobacterales</taxon>
        <taxon>Enterobacteriaceae</taxon>
        <taxon>Salmonella</taxon>
    </lineage>
</organism>
<protein>
    <submittedName>
        <fullName evidence="2">Transposase</fullName>
    </submittedName>
</protein>
<dbReference type="InterPro" id="IPR051698">
    <property type="entry name" value="Transposase_11-like"/>
</dbReference>
<evidence type="ECO:0000313" key="2">
    <source>
        <dbReference type="EMBL" id="SUG47052.1"/>
    </source>
</evidence>
<dbReference type="Pfam" id="PF13808">
    <property type="entry name" value="DDE_Tnp_1_assoc"/>
    <property type="match status" value="1"/>
</dbReference>
<dbReference type="InterPro" id="IPR032806">
    <property type="entry name" value="YbfD_N"/>
</dbReference>
<name>A0A379T8V9_SALER</name>
<reference evidence="2 3" key="1">
    <citation type="submission" date="2018-06" db="EMBL/GenBank/DDBJ databases">
        <authorList>
            <consortium name="Pathogen Informatics"/>
            <person name="Doyle S."/>
        </authorList>
    </citation>
    <scope>NUCLEOTIDE SEQUENCE [LARGE SCALE GENOMIC DNA]</scope>
    <source>
        <strain evidence="2 3">NCTC8297</strain>
    </source>
</reference>
<dbReference type="Proteomes" id="UP000254741">
    <property type="component" value="Unassembled WGS sequence"/>
</dbReference>
<sequence>MYIEKLMVHISIISDYKQAWKIEHKLSDILPLAICSVISGAEGWEDIQVLGETHIDFLKQHGDFEHGIPVHDTIARAISCISPDSFHDFLVTGCVLAMVQNIVV</sequence>
<dbReference type="PANTHER" id="PTHR30298">
    <property type="entry name" value="H REPEAT-ASSOCIATED PREDICTED TRANSPOSASE"/>
    <property type="match status" value="1"/>
</dbReference>
<gene>
    <name evidence="2" type="ORF">NCTC8297_02295</name>
</gene>
<dbReference type="PANTHER" id="PTHR30298:SF0">
    <property type="entry name" value="PROTEIN YBFL-RELATED"/>
    <property type="match status" value="1"/>
</dbReference>
<evidence type="ECO:0000313" key="3">
    <source>
        <dbReference type="Proteomes" id="UP000254741"/>
    </source>
</evidence>
<evidence type="ECO:0000259" key="1">
    <source>
        <dbReference type="Pfam" id="PF13808"/>
    </source>
</evidence>
<dbReference type="EMBL" id="UGXG01000002">
    <property type="protein sequence ID" value="SUG47052.1"/>
    <property type="molecule type" value="Genomic_DNA"/>
</dbReference>
<dbReference type="AlphaFoldDB" id="A0A379T8V9"/>
<feature type="domain" description="H repeat-associated protein N-terminal" evidence="1">
    <location>
        <begin position="9"/>
        <end position="90"/>
    </location>
</feature>